<keyword evidence="1" id="KW-0677">Repeat</keyword>
<feature type="domain" description="Fibronectin type-III" evidence="2">
    <location>
        <begin position="96"/>
        <end position="189"/>
    </location>
</feature>
<keyword evidence="4" id="KW-1185">Reference proteome</keyword>
<gene>
    <name evidence="3" type="ORF">ECPE_LOCUS6179</name>
</gene>
<organism evidence="5">
    <name type="scientific">Echinostoma caproni</name>
    <dbReference type="NCBI Taxonomy" id="27848"/>
    <lineage>
        <taxon>Eukaryota</taxon>
        <taxon>Metazoa</taxon>
        <taxon>Spiralia</taxon>
        <taxon>Lophotrochozoa</taxon>
        <taxon>Platyhelminthes</taxon>
        <taxon>Trematoda</taxon>
        <taxon>Digenea</taxon>
        <taxon>Plagiorchiida</taxon>
        <taxon>Echinostomata</taxon>
        <taxon>Echinostomatoidea</taxon>
        <taxon>Echinostomatidae</taxon>
        <taxon>Echinostoma</taxon>
    </lineage>
</organism>
<dbReference type="WBParaSite" id="ECPE_0000619201-mRNA-1">
    <property type="protein sequence ID" value="ECPE_0000619201-mRNA-1"/>
    <property type="gene ID" value="ECPE_0000619201"/>
</dbReference>
<dbReference type="InterPro" id="IPR036116">
    <property type="entry name" value="FN3_sf"/>
</dbReference>
<dbReference type="AlphaFoldDB" id="A0A183AGU4"/>
<reference evidence="5" key="1">
    <citation type="submission" date="2016-06" db="UniProtKB">
        <authorList>
            <consortium name="WormBaseParasite"/>
        </authorList>
    </citation>
    <scope>IDENTIFICATION</scope>
</reference>
<evidence type="ECO:0000256" key="1">
    <source>
        <dbReference type="ARBA" id="ARBA00022737"/>
    </source>
</evidence>
<accession>A0A183AGU4</accession>
<name>A0A183AGU4_9TREM</name>
<dbReference type="InterPro" id="IPR013783">
    <property type="entry name" value="Ig-like_fold"/>
</dbReference>
<evidence type="ECO:0000313" key="4">
    <source>
        <dbReference type="Proteomes" id="UP000272942"/>
    </source>
</evidence>
<dbReference type="Proteomes" id="UP000272942">
    <property type="component" value="Unassembled WGS sequence"/>
</dbReference>
<sequence>MNSVIVQPPQDVAVEQMNGQIRLSWKSSTVKEYRIRLFAGSLTDHILTVSGSETDYFLSLNPCIAYVIELCAVDDQDRLSIPVFKTVVPKANAPPPPENLQVVDDLFIHAHIVTWDYPTDFEPNCELVFHFKYTYDTVEQVISSFVGNSIDVSGLPINTLVTYHVRAYYRQYGSEKSAPVTVSRLTRSRADLVPSKPDDVQVEASCGSLKIRWTSNNADKYVLYHLVRTVELGTGATITTKATGTTTEVRGLKCDHGYVVTISSVNDCGSSDESEPIYVVAADQVNLKEISHSVLHGGDPDIAGRLISTGDVNVTA</sequence>
<evidence type="ECO:0000313" key="5">
    <source>
        <dbReference type="WBParaSite" id="ECPE_0000619201-mRNA-1"/>
    </source>
</evidence>
<evidence type="ECO:0000259" key="2">
    <source>
        <dbReference type="PROSITE" id="PS50853"/>
    </source>
</evidence>
<dbReference type="PANTHER" id="PTHR46708">
    <property type="entry name" value="TENASCIN"/>
    <property type="match status" value="1"/>
</dbReference>
<dbReference type="Gene3D" id="2.60.40.10">
    <property type="entry name" value="Immunoglobulins"/>
    <property type="match status" value="2"/>
</dbReference>
<dbReference type="EMBL" id="UZAN01043128">
    <property type="protein sequence ID" value="VDP77614.1"/>
    <property type="molecule type" value="Genomic_DNA"/>
</dbReference>
<evidence type="ECO:0000313" key="3">
    <source>
        <dbReference type="EMBL" id="VDP77614.1"/>
    </source>
</evidence>
<proteinExistence type="predicted"/>
<dbReference type="PANTHER" id="PTHR46708:SF2">
    <property type="entry name" value="FIBRONECTIN TYPE-III DOMAIN-CONTAINING PROTEIN"/>
    <property type="match status" value="1"/>
</dbReference>
<dbReference type="Pfam" id="PF00041">
    <property type="entry name" value="fn3"/>
    <property type="match status" value="1"/>
</dbReference>
<reference evidence="3 4" key="2">
    <citation type="submission" date="2018-11" db="EMBL/GenBank/DDBJ databases">
        <authorList>
            <consortium name="Pathogen Informatics"/>
        </authorList>
    </citation>
    <scope>NUCLEOTIDE SEQUENCE [LARGE SCALE GENOMIC DNA]</scope>
    <source>
        <strain evidence="3 4">Egypt</strain>
    </source>
</reference>
<dbReference type="OrthoDB" id="6237048at2759"/>
<dbReference type="SMART" id="SM00060">
    <property type="entry name" value="FN3"/>
    <property type="match status" value="3"/>
</dbReference>
<dbReference type="PROSITE" id="PS50853">
    <property type="entry name" value="FN3"/>
    <property type="match status" value="2"/>
</dbReference>
<dbReference type="SUPFAM" id="SSF49265">
    <property type="entry name" value="Fibronectin type III"/>
    <property type="match status" value="2"/>
</dbReference>
<dbReference type="CDD" id="cd00063">
    <property type="entry name" value="FN3"/>
    <property type="match status" value="2"/>
</dbReference>
<feature type="domain" description="Fibronectin type-III" evidence="2">
    <location>
        <begin position="193"/>
        <end position="284"/>
    </location>
</feature>
<dbReference type="InterPro" id="IPR050991">
    <property type="entry name" value="ECM_Regulatory_Proteins"/>
</dbReference>
<protein>
    <submittedName>
        <fullName evidence="5">Fibronectin type III domain protein</fullName>
    </submittedName>
</protein>
<dbReference type="InterPro" id="IPR003961">
    <property type="entry name" value="FN3_dom"/>
</dbReference>